<keyword evidence="9" id="KW-1185">Reference proteome</keyword>
<feature type="domain" description="VRR-NUC" evidence="7">
    <location>
        <begin position="698"/>
        <end position="814"/>
    </location>
</feature>
<dbReference type="Pfam" id="PF08774">
    <property type="entry name" value="VRR_NUC"/>
    <property type="match status" value="1"/>
</dbReference>
<sequence>MSLPSPSTQSVQDFLFGQGNDSTSQPCAGLVDEDVDDKRQSMYIQLLDEMLAAIIKHESHLLHSFELDFIHRLNMLPYSARYLLIRLCLRKPGKWHRLSTLRYQHELGDDIKVALHTLCAAANQRPTEEPVIKQEEREVIDLTFDDTPLQDAVGHPAVLPQYHNAEAGPSSIKIEDTSQQPCEELSFFAQDHSHAELLELLECLTLDELRQLAKDMKIKKTSWNRAAIESALIKQASSQSGSTISSGSSESKSRKTTDTIALRYAVRASSPNGNEDSRLNLIYFRCTQYTPAILTPSILSKAHRRAFHPYAFTRSSNIWPTRTALLAYERALELEGQIDALSDSTLTPSRARSRSRSVASHLSSLSQSPIKGEAGVTKESELEEDGTVKESLRFRNARLVLTIFETAYAEWKALGEGDGCPRPRGLERFDRGHVLTRIVQKGAEALGVLKDYDRELEVLEALLNQRRWRRGRRGKWYERRALVLTRYGDKSPENLRRAMLGLINSLNDPDTHLVYRPSLSRRLTALEKRMGIGPEERHEEAPLAVAEDVYITGVRLRNPAAIQTTQQPPLNTPTKVKQSILSFTVAKTATLKIEKEAKLVSISQRDSEKGKSTWQGQGDEAVSVETYALQHYERLGYKGYHCEGRIVTTLFGLLFWDIIFAPIPGAFETPYQTAPLDMFEDTFHLSREEIIEARLDEIGEGKARTIIEGMDNEHRERGTWCLGVRWDLFPKQDLLEIAECFSGEGLACLCRVLCEDYAQRGSGVPDLFLWNFQKKTASLWKSRALVTNYKRTKKWEYFINVRAEVTVEVCHVAELGEPSKKQRTTIKKRSTRPKPKRKKAKQMDSDWETPASECDEEDELDASQNLQEDDMNLALVRKRSAEDSSPCIDSENRPAAKRLRTDLPEIG</sequence>
<feature type="region of interest" description="Disordered" evidence="6">
    <location>
        <begin position="344"/>
        <end position="382"/>
    </location>
</feature>
<evidence type="ECO:0000256" key="6">
    <source>
        <dbReference type="SAM" id="MobiDB-lite"/>
    </source>
</evidence>
<dbReference type="GO" id="GO:0008409">
    <property type="term" value="F:5'-3' exonuclease activity"/>
    <property type="evidence" value="ECO:0007669"/>
    <property type="project" value="TreeGrafter"/>
</dbReference>
<comment type="subcellular location">
    <subcellularLocation>
        <location evidence="5">Nucleus</location>
    </subcellularLocation>
</comment>
<reference evidence="8" key="1">
    <citation type="submission" date="2022-01" db="EMBL/GenBank/DDBJ databases">
        <title>Comparative genomics reveals a dynamic genome evolution in the ectomycorrhizal milk-cap (Lactarius) mushrooms.</title>
        <authorList>
            <consortium name="DOE Joint Genome Institute"/>
            <person name="Lebreton A."/>
            <person name="Tang N."/>
            <person name="Kuo A."/>
            <person name="LaButti K."/>
            <person name="Drula E."/>
            <person name="Barry K."/>
            <person name="Clum A."/>
            <person name="Lipzen A."/>
            <person name="Mousain D."/>
            <person name="Ng V."/>
            <person name="Wang R."/>
            <person name="Wang X."/>
            <person name="Dai Y."/>
            <person name="Henrissat B."/>
            <person name="Grigoriev I.V."/>
            <person name="Guerin-Laguette A."/>
            <person name="Yu F."/>
            <person name="Martin F.M."/>
        </authorList>
    </citation>
    <scope>NUCLEOTIDE SEQUENCE</scope>
    <source>
        <strain evidence="8">QP</strain>
    </source>
</reference>
<keyword evidence="5" id="KW-0464">Manganese</keyword>
<dbReference type="PANTHER" id="PTHR15749:SF4">
    <property type="entry name" value="FANCONI-ASSOCIATED NUCLEASE 1"/>
    <property type="match status" value="1"/>
</dbReference>
<dbReference type="EMBL" id="JAKELL010000001">
    <property type="protein sequence ID" value="KAH9001406.1"/>
    <property type="molecule type" value="Genomic_DNA"/>
</dbReference>
<keyword evidence="5" id="KW-0539">Nucleus</keyword>
<protein>
    <recommendedName>
        <fullName evidence="5">Fanconi-associated nuclease</fullName>
        <ecNumber evidence="5">3.1.4.1</ecNumber>
    </recommendedName>
</protein>
<feature type="compositionally biased region" description="Basic and acidic residues" evidence="6">
    <location>
        <begin position="890"/>
        <end position="907"/>
    </location>
</feature>
<dbReference type="GO" id="GO:0070336">
    <property type="term" value="F:flap-structured DNA binding"/>
    <property type="evidence" value="ECO:0007669"/>
    <property type="project" value="TreeGrafter"/>
</dbReference>
<proteinExistence type="inferred from homology"/>
<dbReference type="Pfam" id="PF21170">
    <property type="entry name" value="FAN1_TPR"/>
    <property type="match status" value="1"/>
</dbReference>
<dbReference type="GO" id="GO:0017108">
    <property type="term" value="F:5'-flap endonuclease activity"/>
    <property type="evidence" value="ECO:0007669"/>
    <property type="project" value="TreeGrafter"/>
</dbReference>
<accession>A0AAD4QI76</accession>
<dbReference type="GO" id="GO:0005634">
    <property type="term" value="C:nucleus"/>
    <property type="evidence" value="ECO:0007669"/>
    <property type="project" value="UniProtKB-SubCell"/>
</dbReference>
<comment type="caution">
    <text evidence="8">The sequence shown here is derived from an EMBL/GenBank/DDBJ whole genome shotgun (WGS) entry which is preliminary data.</text>
</comment>
<dbReference type="InterPro" id="IPR033315">
    <property type="entry name" value="Fan1-like"/>
</dbReference>
<dbReference type="InterPro" id="IPR049126">
    <property type="entry name" value="FAN1-like_TPR"/>
</dbReference>
<dbReference type="InterPro" id="IPR014883">
    <property type="entry name" value="VRR_NUC"/>
</dbReference>
<dbReference type="GO" id="GO:0046872">
    <property type="term" value="F:metal ion binding"/>
    <property type="evidence" value="ECO:0007669"/>
    <property type="project" value="UniProtKB-KW"/>
</dbReference>
<comment type="cofactor">
    <cofactor evidence="5">
        <name>Mg(2+)</name>
        <dbReference type="ChEBI" id="CHEBI:18420"/>
    </cofactor>
    <cofactor evidence="5">
        <name>Mn(2+)</name>
        <dbReference type="ChEBI" id="CHEBI:29035"/>
    </cofactor>
</comment>
<dbReference type="Pfam" id="PF21315">
    <property type="entry name" value="FAN1_HTH"/>
    <property type="match status" value="1"/>
</dbReference>
<evidence type="ECO:0000256" key="4">
    <source>
        <dbReference type="ARBA" id="ARBA00022842"/>
    </source>
</evidence>
<feature type="compositionally biased region" description="Low complexity" evidence="6">
    <location>
        <begin position="356"/>
        <end position="368"/>
    </location>
</feature>
<feature type="region of interest" description="Disordered" evidence="6">
    <location>
        <begin position="821"/>
        <end position="907"/>
    </location>
</feature>
<keyword evidence="2 5" id="KW-0479">Metal-binding</keyword>
<dbReference type="InterPro" id="IPR049132">
    <property type="entry name" value="FAN1-like_euk"/>
</dbReference>
<dbReference type="EC" id="3.1.4.1" evidence="5"/>
<keyword evidence="5" id="KW-0227">DNA damage</keyword>
<evidence type="ECO:0000256" key="1">
    <source>
        <dbReference type="ARBA" id="ARBA00022722"/>
    </source>
</evidence>
<evidence type="ECO:0000256" key="5">
    <source>
        <dbReference type="RuleBase" id="RU365033"/>
    </source>
</evidence>
<feature type="compositionally biased region" description="Polar residues" evidence="6">
    <location>
        <begin position="1"/>
        <end position="12"/>
    </location>
</feature>
<evidence type="ECO:0000256" key="3">
    <source>
        <dbReference type="ARBA" id="ARBA00022801"/>
    </source>
</evidence>
<dbReference type="Proteomes" id="UP001201163">
    <property type="component" value="Unassembled WGS sequence"/>
</dbReference>
<name>A0AAD4QI76_9AGAM</name>
<organism evidence="8 9">
    <name type="scientific">Lactarius akahatsu</name>
    <dbReference type="NCBI Taxonomy" id="416441"/>
    <lineage>
        <taxon>Eukaryota</taxon>
        <taxon>Fungi</taxon>
        <taxon>Dikarya</taxon>
        <taxon>Basidiomycota</taxon>
        <taxon>Agaricomycotina</taxon>
        <taxon>Agaricomycetes</taxon>
        <taxon>Russulales</taxon>
        <taxon>Russulaceae</taxon>
        <taxon>Lactarius</taxon>
    </lineage>
</organism>
<keyword evidence="1 5" id="KW-0540">Nuclease</keyword>
<gene>
    <name evidence="8" type="ORF">EDB92DRAFT_1964438</name>
</gene>
<feature type="compositionally biased region" description="Basic residues" evidence="6">
    <location>
        <begin position="821"/>
        <end position="840"/>
    </location>
</feature>
<keyword evidence="4 5" id="KW-0460">Magnesium</keyword>
<comment type="similarity">
    <text evidence="5">Belongs to the FAN1 family.</text>
</comment>
<dbReference type="InterPro" id="IPR049125">
    <property type="entry name" value="FAN1-like_WH"/>
</dbReference>
<dbReference type="AlphaFoldDB" id="A0AAD4QI76"/>
<dbReference type="PANTHER" id="PTHR15749">
    <property type="entry name" value="FANCONI-ASSOCIATED NUCLEASE 1"/>
    <property type="match status" value="1"/>
</dbReference>
<comment type="catalytic activity">
    <reaction evidence="5">
        <text>Hydrolytically removes 5'-nucleotides successively from the 3'-hydroxy termini of 3'-hydroxy-terminated oligonucleotides.</text>
        <dbReference type="EC" id="3.1.4.1"/>
    </reaction>
</comment>
<feature type="compositionally biased region" description="Acidic residues" evidence="6">
    <location>
        <begin position="853"/>
        <end position="871"/>
    </location>
</feature>
<evidence type="ECO:0000259" key="7">
    <source>
        <dbReference type="SMART" id="SM00990"/>
    </source>
</evidence>
<dbReference type="GO" id="GO:0004528">
    <property type="term" value="F:phosphodiesterase I activity"/>
    <property type="evidence" value="ECO:0007669"/>
    <property type="project" value="UniProtKB-EC"/>
</dbReference>
<dbReference type="CDD" id="cd22326">
    <property type="entry name" value="FAN1-like"/>
    <property type="match status" value="1"/>
</dbReference>
<evidence type="ECO:0000313" key="8">
    <source>
        <dbReference type="EMBL" id="KAH9001406.1"/>
    </source>
</evidence>
<comment type="function">
    <text evidence="5">Nuclease required for the repair of DNA interstrand cross-links (ICL). Acts as a 5'-3' exonuclease that anchors at a cut end of DNA and cleaves DNA successively at every third nucleotide, allowing to excise an ICL from one strand through flanking incisions.</text>
</comment>
<evidence type="ECO:0000313" key="9">
    <source>
        <dbReference type="Proteomes" id="UP001201163"/>
    </source>
</evidence>
<dbReference type="GO" id="GO:0036297">
    <property type="term" value="P:interstrand cross-link repair"/>
    <property type="evidence" value="ECO:0007669"/>
    <property type="project" value="InterPro"/>
</dbReference>
<keyword evidence="3 5" id="KW-0378">Hydrolase</keyword>
<keyword evidence="5" id="KW-0234">DNA repair</keyword>
<dbReference type="SMART" id="SM00990">
    <property type="entry name" value="VRR_NUC"/>
    <property type="match status" value="1"/>
</dbReference>
<feature type="region of interest" description="Disordered" evidence="6">
    <location>
        <begin position="1"/>
        <end position="20"/>
    </location>
</feature>
<evidence type="ECO:0000256" key="2">
    <source>
        <dbReference type="ARBA" id="ARBA00022723"/>
    </source>
</evidence>